<dbReference type="eggNOG" id="COG1132">
    <property type="taxonomic scope" value="Bacteria"/>
</dbReference>
<dbReference type="InterPro" id="IPR003593">
    <property type="entry name" value="AAA+_ATPase"/>
</dbReference>
<evidence type="ECO:0000313" key="11">
    <source>
        <dbReference type="Proteomes" id="UP000015993"/>
    </source>
</evidence>
<dbReference type="AlphaFoldDB" id="G5GCP3"/>
<evidence type="ECO:0000256" key="7">
    <source>
        <dbReference type="SAM" id="Phobius"/>
    </source>
</evidence>
<reference evidence="10 11" key="1">
    <citation type="submission" date="2011-08" db="EMBL/GenBank/DDBJ databases">
        <title>The Genome Sequence of Prevotella sp. oral taxon 302 str. F0323.</title>
        <authorList>
            <consortium name="The Broad Institute Genome Sequencing Platform"/>
            <person name="Earl A."/>
            <person name="Ward D."/>
            <person name="Feldgarden M."/>
            <person name="Gevers D."/>
            <person name="Izard J."/>
            <person name="Blanton J.M."/>
            <person name="Baranova O.V."/>
            <person name="Tanner A.C."/>
            <person name="Dewhirst F.E."/>
            <person name="Young S.K."/>
            <person name="Zeng Q."/>
            <person name="Gargeya S."/>
            <person name="Fitzgerald M."/>
            <person name="Haas B."/>
            <person name="Abouelleil A."/>
            <person name="Alvarado L."/>
            <person name="Arachchi H.M."/>
            <person name="Berlin A."/>
            <person name="Brown A."/>
            <person name="Chapman S.B."/>
            <person name="Chen Z."/>
            <person name="Dunbar C."/>
            <person name="Freedman E."/>
            <person name="Gearin G."/>
            <person name="Gellesch M."/>
            <person name="Goldberg J."/>
            <person name="Griggs A."/>
            <person name="Gujja S."/>
            <person name="Heiman D."/>
            <person name="Howarth C."/>
            <person name="Larson L."/>
            <person name="Lui A."/>
            <person name="MacDonald P.J.P."/>
            <person name="Montmayeur A."/>
            <person name="Murphy C."/>
            <person name="Neiman D."/>
            <person name="Pearson M."/>
            <person name="Priest M."/>
            <person name="Roberts A."/>
            <person name="Saif S."/>
            <person name="Shea T."/>
            <person name="Shenoy N."/>
            <person name="Sisk P."/>
            <person name="Stolte C."/>
            <person name="Sykes S."/>
            <person name="Wortman J."/>
            <person name="Nusbaum C."/>
            <person name="Birren B."/>
        </authorList>
    </citation>
    <scope>NUCLEOTIDE SEQUENCE [LARGE SCALE GENOMIC DNA]</scope>
    <source>
        <strain evidence="10 11">F0323</strain>
    </source>
</reference>
<name>G5GCP3_9BACT</name>
<dbReference type="PROSITE" id="PS50893">
    <property type="entry name" value="ABC_TRANSPORTER_2"/>
    <property type="match status" value="1"/>
</dbReference>
<keyword evidence="4" id="KW-0067">ATP-binding</keyword>
<feature type="transmembrane region" description="Helical" evidence="7">
    <location>
        <begin position="20"/>
        <end position="40"/>
    </location>
</feature>
<keyword evidence="3" id="KW-0547">Nucleotide-binding</keyword>
<evidence type="ECO:0000256" key="3">
    <source>
        <dbReference type="ARBA" id="ARBA00022741"/>
    </source>
</evidence>
<dbReference type="SUPFAM" id="SSF90123">
    <property type="entry name" value="ABC transporter transmembrane region"/>
    <property type="match status" value="1"/>
</dbReference>
<evidence type="ECO:0000256" key="4">
    <source>
        <dbReference type="ARBA" id="ARBA00022840"/>
    </source>
</evidence>
<comment type="caution">
    <text evidence="10">The sequence shown here is derived from an EMBL/GenBank/DDBJ whole genome shotgun (WGS) entry which is preliminary data.</text>
</comment>
<dbReference type="FunFam" id="3.40.50.300:FF:000218">
    <property type="entry name" value="Multidrug ABC transporter ATP-binding protein"/>
    <property type="match status" value="1"/>
</dbReference>
<dbReference type="RefSeq" id="WP_009347822.1">
    <property type="nucleotide sequence ID" value="NZ_JH376831.1"/>
</dbReference>
<evidence type="ECO:0000256" key="1">
    <source>
        <dbReference type="ARBA" id="ARBA00004651"/>
    </source>
</evidence>
<dbReference type="Pfam" id="PF00664">
    <property type="entry name" value="ABC_membrane"/>
    <property type="match status" value="1"/>
</dbReference>
<dbReference type="CDD" id="cd03251">
    <property type="entry name" value="ABCC_MsbA"/>
    <property type="match status" value="1"/>
</dbReference>
<keyword evidence="11" id="KW-1185">Reference proteome</keyword>
<evidence type="ECO:0000256" key="6">
    <source>
        <dbReference type="ARBA" id="ARBA00023136"/>
    </source>
</evidence>
<evidence type="ECO:0000313" key="10">
    <source>
        <dbReference type="EMBL" id="EHG22539.1"/>
    </source>
</evidence>
<protein>
    <recommendedName>
        <fullName evidence="12">ABC transporter</fullName>
    </recommendedName>
</protein>
<evidence type="ECO:0008006" key="12">
    <source>
        <dbReference type="Google" id="ProtNLM"/>
    </source>
</evidence>
<dbReference type="InterPro" id="IPR039421">
    <property type="entry name" value="Type_1_exporter"/>
</dbReference>
<dbReference type="InterPro" id="IPR036640">
    <property type="entry name" value="ABC1_TM_sf"/>
</dbReference>
<dbReference type="PROSITE" id="PS50929">
    <property type="entry name" value="ABC_TM1F"/>
    <property type="match status" value="1"/>
</dbReference>
<dbReference type="PANTHER" id="PTHR43394">
    <property type="entry name" value="ATP-DEPENDENT PERMEASE MDL1, MITOCHONDRIAL"/>
    <property type="match status" value="1"/>
</dbReference>
<keyword evidence="2 7" id="KW-0812">Transmembrane</keyword>
<gene>
    <name evidence="10" type="ORF">HMPREF9332_01344</name>
</gene>
<keyword evidence="6 7" id="KW-0472">Membrane</keyword>
<dbReference type="PATRIC" id="fig|679199.3.peg.1488"/>
<feature type="domain" description="ABC transporter" evidence="8">
    <location>
        <begin position="375"/>
        <end position="609"/>
    </location>
</feature>
<dbReference type="CDD" id="cd18552">
    <property type="entry name" value="ABC_6TM_MsbA_like"/>
    <property type="match status" value="1"/>
</dbReference>
<dbReference type="GO" id="GO:0005886">
    <property type="term" value="C:plasma membrane"/>
    <property type="evidence" value="ECO:0007669"/>
    <property type="project" value="UniProtKB-SubCell"/>
</dbReference>
<dbReference type="GO" id="GO:0015421">
    <property type="term" value="F:ABC-type oligopeptide transporter activity"/>
    <property type="evidence" value="ECO:0007669"/>
    <property type="project" value="TreeGrafter"/>
</dbReference>
<dbReference type="PROSITE" id="PS00211">
    <property type="entry name" value="ABC_TRANSPORTER_1"/>
    <property type="match status" value="1"/>
</dbReference>
<dbReference type="Proteomes" id="UP000015993">
    <property type="component" value="Unassembled WGS sequence"/>
</dbReference>
<keyword evidence="5 7" id="KW-1133">Transmembrane helix</keyword>
<dbReference type="InterPro" id="IPR011527">
    <property type="entry name" value="ABC1_TM_dom"/>
</dbReference>
<dbReference type="SUPFAM" id="SSF52540">
    <property type="entry name" value="P-loop containing nucleoside triphosphate hydrolases"/>
    <property type="match status" value="1"/>
</dbReference>
<dbReference type="OrthoDB" id="9780296at2"/>
<dbReference type="GO" id="GO:0016887">
    <property type="term" value="F:ATP hydrolysis activity"/>
    <property type="evidence" value="ECO:0007669"/>
    <property type="project" value="InterPro"/>
</dbReference>
<feature type="transmembrane region" description="Helical" evidence="7">
    <location>
        <begin position="179"/>
        <end position="208"/>
    </location>
</feature>
<dbReference type="EMBL" id="ACZK01000023">
    <property type="protein sequence ID" value="EHG22539.1"/>
    <property type="molecule type" value="Genomic_DNA"/>
</dbReference>
<evidence type="ECO:0000259" key="8">
    <source>
        <dbReference type="PROSITE" id="PS50893"/>
    </source>
</evidence>
<evidence type="ECO:0000256" key="5">
    <source>
        <dbReference type="ARBA" id="ARBA00022989"/>
    </source>
</evidence>
<dbReference type="GO" id="GO:0005524">
    <property type="term" value="F:ATP binding"/>
    <property type="evidence" value="ECO:0007669"/>
    <property type="project" value="UniProtKB-KW"/>
</dbReference>
<proteinExistence type="predicted"/>
<dbReference type="InterPro" id="IPR027417">
    <property type="entry name" value="P-loop_NTPase"/>
</dbReference>
<sequence length="612" mass="69003">MKEFFEVLRRYVAPYKGYLLGSLLFNILSAVLNVFSFVTLMPMLKILFRIDTQTYVFMAWDAADKSFKDVLVNNMYYYTQTWMGEFGASTTLLFLGLFLITATLLKTSTYFASAAIMVPMRTGIVRDIRNSVYHKITELPLSFFSEERKGDIIARMSGDVNEIENSITGSLEMLVKNPILILCYLGVLVYTSWQLTLFTVLVLPLLIWAMSTIGRKLKAKSLAAQNKWSETMAQLEETLGGMRIVKAFTAEQKMRNRFENVTDDYRRLTNKVSIRQASAHPVSEFLGTVLIVIVLWYGGTLILDGENPPIDAPQFIFYMVILYSIIQPLKDFSKASYNIPKGMASVERVNKILNAENTIVETSAPKEVKKLEKEILFRNVSFSYNGRQQVLQDINLRVGKGRTVALVGQSGSGKSTLVDLLPRYHDVTSGEILIDGIDVKDFRLKGLRGLIGNVNQDAILFNDSFFNNIAFGVENATMEQVVEAAKIANAHDFIMESEQGYDTNVGDRGCRLSGGQRQRISIARAILKNPDILILDEATSALDTESERLVQEALERLMKTRTTIAIAHRLSTIKNADEICVLYEGKIVERGTHDELIALNGYYKRLNDMQQL</sequence>
<dbReference type="Gene3D" id="1.20.1560.10">
    <property type="entry name" value="ABC transporter type 1, transmembrane domain"/>
    <property type="match status" value="1"/>
</dbReference>
<organism evidence="10 11">
    <name type="scientific">Alloprevotella rava F0323</name>
    <dbReference type="NCBI Taxonomy" id="679199"/>
    <lineage>
        <taxon>Bacteria</taxon>
        <taxon>Pseudomonadati</taxon>
        <taxon>Bacteroidota</taxon>
        <taxon>Bacteroidia</taxon>
        <taxon>Bacteroidales</taxon>
        <taxon>Prevotellaceae</taxon>
        <taxon>Alloprevotella</taxon>
    </lineage>
</organism>
<dbReference type="InterPro" id="IPR003439">
    <property type="entry name" value="ABC_transporter-like_ATP-bd"/>
</dbReference>
<dbReference type="SMART" id="SM00382">
    <property type="entry name" value="AAA"/>
    <property type="match status" value="1"/>
</dbReference>
<feature type="transmembrane region" description="Helical" evidence="7">
    <location>
        <begin position="92"/>
        <end position="112"/>
    </location>
</feature>
<dbReference type="HOGENOM" id="CLU_000604_84_5_10"/>
<dbReference type="InterPro" id="IPR017871">
    <property type="entry name" value="ABC_transporter-like_CS"/>
</dbReference>
<feature type="domain" description="ABC transmembrane type-1" evidence="9">
    <location>
        <begin position="20"/>
        <end position="341"/>
    </location>
</feature>
<evidence type="ECO:0000259" key="9">
    <source>
        <dbReference type="PROSITE" id="PS50929"/>
    </source>
</evidence>
<accession>G5GCP3</accession>
<dbReference type="STRING" id="679199.HMPREF9332_01344"/>
<dbReference type="Pfam" id="PF00005">
    <property type="entry name" value="ABC_tran"/>
    <property type="match status" value="1"/>
</dbReference>
<comment type="subcellular location">
    <subcellularLocation>
        <location evidence="1">Cell membrane</location>
        <topology evidence="1">Multi-pass membrane protein</topology>
    </subcellularLocation>
</comment>
<dbReference type="Gene3D" id="3.40.50.300">
    <property type="entry name" value="P-loop containing nucleotide triphosphate hydrolases"/>
    <property type="match status" value="1"/>
</dbReference>
<dbReference type="PANTHER" id="PTHR43394:SF1">
    <property type="entry name" value="ATP-BINDING CASSETTE SUB-FAMILY B MEMBER 10, MITOCHONDRIAL"/>
    <property type="match status" value="1"/>
</dbReference>
<evidence type="ECO:0000256" key="2">
    <source>
        <dbReference type="ARBA" id="ARBA00022692"/>
    </source>
</evidence>